<organism evidence="1 2">
    <name type="scientific">Heyndrickxia oleronia</name>
    <dbReference type="NCBI Taxonomy" id="38875"/>
    <lineage>
        <taxon>Bacteria</taxon>
        <taxon>Bacillati</taxon>
        <taxon>Bacillota</taxon>
        <taxon>Bacilli</taxon>
        <taxon>Bacillales</taxon>
        <taxon>Bacillaceae</taxon>
        <taxon>Heyndrickxia</taxon>
    </lineage>
</organism>
<comment type="caution">
    <text evidence="1">The sequence shown here is derived from an EMBL/GenBank/DDBJ whole genome shotgun (WGS) entry which is preliminary data.</text>
</comment>
<keyword evidence="2" id="KW-1185">Reference proteome</keyword>
<dbReference type="Proteomes" id="UP000189761">
    <property type="component" value="Unassembled WGS sequence"/>
</dbReference>
<name>A0A8E2LHH8_9BACI</name>
<protein>
    <submittedName>
        <fullName evidence="1">Uncharacterized protein</fullName>
    </submittedName>
</protein>
<accession>A0A8E2LHH8</accession>
<gene>
    <name evidence="1" type="ORF">BWZ43_01460</name>
</gene>
<dbReference type="AlphaFoldDB" id="A0A8E2LHH8"/>
<evidence type="ECO:0000313" key="1">
    <source>
        <dbReference type="EMBL" id="OOP70144.1"/>
    </source>
</evidence>
<dbReference type="EMBL" id="MTLA01000013">
    <property type="protein sequence ID" value="OOP70144.1"/>
    <property type="molecule type" value="Genomic_DNA"/>
</dbReference>
<dbReference type="RefSeq" id="WP_078109280.1">
    <property type="nucleotide sequence ID" value="NZ_CP065424.1"/>
</dbReference>
<reference evidence="1 2" key="1">
    <citation type="submission" date="2017-01" db="EMBL/GenBank/DDBJ databases">
        <title>Draft genome sequence of Bacillus oleronius.</title>
        <authorList>
            <person name="Allam M."/>
        </authorList>
    </citation>
    <scope>NUCLEOTIDE SEQUENCE [LARGE SCALE GENOMIC DNA]</scope>
    <source>
        <strain evidence="1 2">DSM 9356</strain>
    </source>
</reference>
<proteinExistence type="predicted"/>
<evidence type="ECO:0000313" key="2">
    <source>
        <dbReference type="Proteomes" id="UP000189761"/>
    </source>
</evidence>
<sequence>MIFAPVTINFQTLKVNSLDHSAVLNMGTNQYLDVFVSYKRNQGIGEQNGDFVQMLLPVSAVADSDILDSPSVKNSLI</sequence>